<sequence length="67" mass="7331">MPKSEADDDDSCANYCLRRVVLIIQLMHPKVSTVDAAKKLLLTIAETGMNKSVFDPHKPAQASARCS</sequence>
<accession>A0A9D4Z4S4</accession>
<evidence type="ECO:0000313" key="2">
    <source>
        <dbReference type="Proteomes" id="UP000886520"/>
    </source>
</evidence>
<dbReference type="Proteomes" id="UP000886520">
    <property type="component" value="Chromosome 24"/>
</dbReference>
<dbReference type="EMBL" id="JABFUD020000024">
    <property type="protein sequence ID" value="KAI5060517.1"/>
    <property type="molecule type" value="Genomic_DNA"/>
</dbReference>
<gene>
    <name evidence="1" type="ORF">GOP47_0024937</name>
</gene>
<reference evidence="1" key="1">
    <citation type="submission" date="2021-01" db="EMBL/GenBank/DDBJ databases">
        <title>Adiantum capillus-veneris genome.</title>
        <authorList>
            <person name="Fang Y."/>
            <person name="Liao Q."/>
        </authorList>
    </citation>
    <scope>NUCLEOTIDE SEQUENCE</scope>
    <source>
        <strain evidence="1">H3</strain>
        <tissue evidence="1">Leaf</tissue>
    </source>
</reference>
<comment type="caution">
    <text evidence="1">The sequence shown here is derived from an EMBL/GenBank/DDBJ whole genome shotgun (WGS) entry which is preliminary data.</text>
</comment>
<evidence type="ECO:0000313" key="1">
    <source>
        <dbReference type="EMBL" id="KAI5060517.1"/>
    </source>
</evidence>
<keyword evidence="2" id="KW-1185">Reference proteome</keyword>
<dbReference type="AlphaFoldDB" id="A0A9D4Z4S4"/>
<protein>
    <submittedName>
        <fullName evidence="1">Uncharacterized protein</fullName>
    </submittedName>
</protein>
<name>A0A9D4Z4S4_ADICA</name>
<organism evidence="1 2">
    <name type="scientific">Adiantum capillus-veneris</name>
    <name type="common">Maidenhair fern</name>
    <dbReference type="NCBI Taxonomy" id="13818"/>
    <lineage>
        <taxon>Eukaryota</taxon>
        <taxon>Viridiplantae</taxon>
        <taxon>Streptophyta</taxon>
        <taxon>Embryophyta</taxon>
        <taxon>Tracheophyta</taxon>
        <taxon>Polypodiopsida</taxon>
        <taxon>Polypodiidae</taxon>
        <taxon>Polypodiales</taxon>
        <taxon>Pteridineae</taxon>
        <taxon>Pteridaceae</taxon>
        <taxon>Vittarioideae</taxon>
        <taxon>Adiantum</taxon>
    </lineage>
</organism>
<proteinExistence type="predicted"/>